<dbReference type="InterPro" id="IPR001650">
    <property type="entry name" value="Helicase_C-like"/>
</dbReference>
<dbReference type="SMART" id="SM00487">
    <property type="entry name" value="DEXDc"/>
    <property type="match status" value="1"/>
</dbReference>
<dbReference type="GO" id="GO:0003677">
    <property type="term" value="F:DNA binding"/>
    <property type="evidence" value="ECO:0007669"/>
    <property type="project" value="InterPro"/>
</dbReference>
<evidence type="ECO:0000259" key="5">
    <source>
        <dbReference type="PROSITE" id="PS51192"/>
    </source>
</evidence>
<dbReference type="SUPFAM" id="SSF52540">
    <property type="entry name" value="P-loop containing nucleoside triphosphate hydrolases"/>
    <property type="match status" value="2"/>
</dbReference>
<dbReference type="PROSITE" id="PS51192">
    <property type="entry name" value="HELICASE_ATP_BIND_1"/>
    <property type="match status" value="1"/>
</dbReference>
<evidence type="ECO:0000256" key="3">
    <source>
        <dbReference type="ARBA" id="ARBA00022806"/>
    </source>
</evidence>
<dbReference type="RefSeq" id="YP_001950029.1">
    <property type="nucleotide sequence ID" value="NC_010811.2"/>
</dbReference>
<keyword evidence="7" id="KW-1185">Reference proteome</keyword>
<protein>
    <recommendedName>
        <fullName evidence="5">Helicase ATP-binding domain-containing protein</fullName>
    </recommendedName>
</protein>
<dbReference type="Pfam" id="PF04851">
    <property type="entry name" value="ResIII"/>
    <property type="match status" value="1"/>
</dbReference>
<dbReference type="PANTHER" id="PTHR11274:SF0">
    <property type="entry name" value="GENERAL TRANSCRIPTION AND DNA REPAIR FACTOR IIH HELICASE SUBUNIT XPB"/>
    <property type="match status" value="1"/>
</dbReference>
<sequence length="509" mass="57947">MITIHARESFFIPKKAIPNAVQEDLVHSFTHYFFNEKACNECEFKQDRLQSETKITPTCEECAAFQGGARLCETVKIGKKRYLKTPTGNWSALSKVLDREGVEYKVKSHFPDVPMERRIRFTGRYKGKYQEEAVQAIIEKRRGVIKAPPRSGKTVMGAAAICKIGKKTMILASQREWLLGFKETFVGSKTQEALTTCRPSQIGIAKRLADFEKYDICLVTVQTFYSEAGQKLLRAVRDMFSVVMVDEIHTGAAPQYASILNKLNCRWKIGLSGTPDRKDGRYVLMRDIMGPVIYEAKIERLRPEVRLVRTGYTRPSKGQVMWTRMVSGLEKDPARLKLIAKWAIKDAKNGHMVLIPFAQITPIKALVMAINKMAGKTIAQPFFGGLKKDQRDKFLQQARTYRIKILVGNIKLLSTGTNIPRASALYEVTPSSNLPNANQRFSRVLTPFDGKPQPIIRLFLDDVQIRRACMRTEFWQVLKPVFKPIISRVDEQTLKDYLAGKDQKMKVEL</sequence>
<feature type="domain" description="Helicase ATP-binding" evidence="5">
    <location>
        <begin position="134"/>
        <end position="293"/>
    </location>
</feature>
<keyword evidence="1" id="KW-0547">Nucleotide-binding</keyword>
<dbReference type="GeneID" id="6369982"/>
<dbReference type="InterPro" id="IPR027417">
    <property type="entry name" value="P-loop_NTPase"/>
</dbReference>
<keyword evidence="3" id="KW-0347">Helicase</keyword>
<keyword evidence="2" id="KW-0378">Hydrolase</keyword>
<keyword evidence="4" id="KW-0067">ATP-binding</keyword>
<dbReference type="OrthoDB" id="4131at10239"/>
<dbReference type="InterPro" id="IPR006935">
    <property type="entry name" value="Helicase/UvrB_N"/>
</dbReference>
<proteinExistence type="predicted"/>
<dbReference type="KEGG" id="vg:6369982"/>
<name>B2ZY13_9CAUD</name>
<dbReference type="GO" id="GO:0016787">
    <property type="term" value="F:hydrolase activity"/>
    <property type="evidence" value="ECO:0007669"/>
    <property type="project" value="UniProtKB-KW"/>
</dbReference>
<dbReference type="Pfam" id="PF00271">
    <property type="entry name" value="Helicase_C"/>
    <property type="match status" value="1"/>
</dbReference>
<dbReference type="Gene3D" id="3.40.50.300">
    <property type="entry name" value="P-loop containing nucleotide triphosphate hydrolases"/>
    <property type="match status" value="2"/>
</dbReference>
<dbReference type="PANTHER" id="PTHR11274">
    <property type="entry name" value="RAD25/XP-B DNA REPAIR HELICASE"/>
    <property type="match status" value="1"/>
</dbReference>
<evidence type="ECO:0000313" key="6">
    <source>
        <dbReference type="EMBL" id="BAG41599.1"/>
    </source>
</evidence>
<organism evidence="6 7">
    <name type="scientific">Ralstonia phage phiRSL1</name>
    <dbReference type="NCBI Taxonomy" id="1980924"/>
    <lineage>
        <taxon>Viruses</taxon>
        <taxon>Duplodnaviria</taxon>
        <taxon>Heunggongvirae</taxon>
        <taxon>Uroviricota</taxon>
        <taxon>Caudoviricetes</taxon>
        <taxon>Mieseafarmvirus</taxon>
        <taxon>Mieseafarmvirus RSL1</taxon>
    </lineage>
</organism>
<evidence type="ECO:0000256" key="2">
    <source>
        <dbReference type="ARBA" id="ARBA00022801"/>
    </source>
</evidence>
<evidence type="ECO:0000256" key="4">
    <source>
        <dbReference type="ARBA" id="ARBA00022840"/>
    </source>
</evidence>
<evidence type="ECO:0000256" key="1">
    <source>
        <dbReference type="ARBA" id="ARBA00022741"/>
    </source>
</evidence>
<dbReference type="EMBL" id="AB366653">
    <property type="protein sequence ID" value="BAG41599.1"/>
    <property type="molecule type" value="Genomic_DNA"/>
</dbReference>
<dbReference type="InterPro" id="IPR050615">
    <property type="entry name" value="ATP-dep_DNA_Helicase"/>
</dbReference>
<dbReference type="GO" id="GO:0005524">
    <property type="term" value="F:ATP binding"/>
    <property type="evidence" value="ECO:0007669"/>
    <property type="project" value="UniProtKB-KW"/>
</dbReference>
<dbReference type="Proteomes" id="UP000001034">
    <property type="component" value="Segment"/>
</dbReference>
<evidence type="ECO:0000313" key="7">
    <source>
        <dbReference type="Proteomes" id="UP000001034"/>
    </source>
</evidence>
<dbReference type="GO" id="GO:0004386">
    <property type="term" value="F:helicase activity"/>
    <property type="evidence" value="ECO:0007669"/>
    <property type="project" value="UniProtKB-KW"/>
</dbReference>
<accession>B2ZY13</accession>
<dbReference type="InterPro" id="IPR014001">
    <property type="entry name" value="Helicase_ATP-bd"/>
</dbReference>
<reference evidence="6 7" key="1">
    <citation type="journal article" date="2010" name="Virology">
        <title>A jumbo phage infecting the phytopathogen Ralstonia solanacearum defines a new lineage of the Myoviridae family.</title>
        <authorList>
            <person name="Yamada T."/>
            <person name="Satoh S."/>
            <person name="Ishikawa H."/>
            <person name="Fujiwara A."/>
            <person name="Kawasaki T."/>
            <person name="Fujie M."/>
            <person name="Ogata H."/>
        </authorList>
    </citation>
    <scope>NUCLEOTIDE SEQUENCE [LARGE SCALE GENOMIC DNA]</scope>
</reference>